<dbReference type="Gene3D" id="2.30.30.60">
    <property type="match status" value="1"/>
</dbReference>
<evidence type="ECO:0000259" key="9">
    <source>
        <dbReference type="Pfam" id="PF21082"/>
    </source>
</evidence>
<sequence>MQEHLAQWLLEYYPPLGRFADAVAILVVLFLIFAISAVIHIVLHRGLLPSLERIGGSHQHNWQKLMTGKGLFGRAALVAQGIIVHIQAGLWLADGSFTLQLLHTISELWIIFFALMSLYSLLDTALDVLRFSITARTLPLRGIFQGVKLAASILAGLLIVSILIGQSPLILLSGLGAMTAVLMLVFKDPILGLVAGIQLSANSMLSVGDWLEMPKYGADGDVIDIGLTTVKVRNWDNTITTIPTYALISDSFKNWRGMSDSGGRRIKRSLNLDATSVQFLEEEDLKRLYRGRLLAPYLDEKIEEIKQYNSTRSTDLSSLVNGRRLTNLGTLRAYLVAYLRDHPRIRQDMTLMVRQLQPGPEGVPIEIYAFTNTVKWLEYEAIQSDVFDHVLAILPEFGLRIHQTPNGYDMRSLVRFDREPQHHIPEPREVANL</sequence>
<protein>
    <submittedName>
        <fullName evidence="10">Miniconductance mechanosensitive channel</fullName>
    </submittedName>
</protein>
<keyword evidence="11" id="KW-1185">Reference proteome</keyword>
<dbReference type="EMBL" id="CP024199">
    <property type="protein sequence ID" value="AUG51475.1"/>
    <property type="molecule type" value="Genomic_DNA"/>
</dbReference>
<dbReference type="PANTHER" id="PTHR30414:SF0">
    <property type="entry name" value="MINICONDUCTANCE MECHANOSENSITIVE CHANNEL YBDG"/>
    <property type="match status" value="1"/>
</dbReference>
<dbReference type="Pfam" id="PF00924">
    <property type="entry name" value="MS_channel_2nd"/>
    <property type="match status" value="1"/>
</dbReference>
<keyword evidence="4 7" id="KW-0812">Transmembrane</keyword>
<comment type="subcellular location">
    <subcellularLocation>
        <location evidence="1">Cell membrane</location>
        <topology evidence="1">Multi-pass membrane protein</topology>
    </subcellularLocation>
</comment>
<feature type="transmembrane region" description="Helical" evidence="7">
    <location>
        <begin position="99"/>
        <end position="122"/>
    </location>
</feature>
<name>A0ABM6Q4T4_9PROT</name>
<evidence type="ECO:0000256" key="6">
    <source>
        <dbReference type="ARBA" id="ARBA00023136"/>
    </source>
</evidence>
<dbReference type="InterPro" id="IPR049278">
    <property type="entry name" value="MS_channel_C"/>
</dbReference>
<keyword evidence="3" id="KW-1003">Cell membrane</keyword>
<dbReference type="SUPFAM" id="SSF82689">
    <property type="entry name" value="Mechanosensitive channel protein MscS (YggB), C-terminal domain"/>
    <property type="match status" value="1"/>
</dbReference>
<evidence type="ECO:0000259" key="8">
    <source>
        <dbReference type="Pfam" id="PF00924"/>
    </source>
</evidence>
<reference evidence="10 11" key="1">
    <citation type="submission" date="2017-10" db="EMBL/GenBank/DDBJ databases">
        <title>Biodiversity and function of Thalassospira species in the particle-attached aromatic-hydrocarbon-degrading consortia from the surface seawater of the China South Sea.</title>
        <authorList>
            <person name="Dong C."/>
            <person name="Liu R."/>
            <person name="Shao Z."/>
        </authorList>
    </citation>
    <scope>NUCLEOTIDE SEQUENCE [LARGE SCALE GENOMIC DNA]</scope>
    <source>
        <strain evidence="10 11">CSC3H3</strain>
    </source>
</reference>
<evidence type="ECO:0000256" key="2">
    <source>
        <dbReference type="ARBA" id="ARBA00008017"/>
    </source>
</evidence>
<proteinExistence type="inferred from homology"/>
<evidence type="ECO:0000256" key="4">
    <source>
        <dbReference type="ARBA" id="ARBA00022692"/>
    </source>
</evidence>
<dbReference type="PANTHER" id="PTHR30414">
    <property type="entry name" value="MINICONDUCTANCE MECHANOSENSITIVE CHANNEL YBDG"/>
    <property type="match status" value="1"/>
</dbReference>
<feature type="transmembrane region" description="Helical" evidence="7">
    <location>
        <begin position="22"/>
        <end position="43"/>
    </location>
</feature>
<feature type="domain" description="Mechanosensitive ion channel MscS C-terminal" evidence="9">
    <location>
        <begin position="336"/>
        <end position="401"/>
    </location>
</feature>
<evidence type="ECO:0000256" key="3">
    <source>
        <dbReference type="ARBA" id="ARBA00022475"/>
    </source>
</evidence>
<evidence type="ECO:0000256" key="7">
    <source>
        <dbReference type="SAM" id="Phobius"/>
    </source>
</evidence>
<dbReference type="Proteomes" id="UP000233458">
    <property type="component" value="Chromosome"/>
</dbReference>
<organism evidence="10 11">
    <name type="scientific">Thalassospira marina</name>
    <dbReference type="NCBI Taxonomy" id="2048283"/>
    <lineage>
        <taxon>Bacteria</taxon>
        <taxon>Pseudomonadati</taxon>
        <taxon>Pseudomonadota</taxon>
        <taxon>Alphaproteobacteria</taxon>
        <taxon>Rhodospirillales</taxon>
        <taxon>Thalassospiraceae</taxon>
        <taxon>Thalassospira</taxon>
    </lineage>
</organism>
<dbReference type="InterPro" id="IPR023408">
    <property type="entry name" value="MscS_beta-dom_sf"/>
</dbReference>
<keyword evidence="6 7" id="KW-0472">Membrane</keyword>
<evidence type="ECO:0000256" key="5">
    <source>
        <dbReference type="ARBA" id="ARBA00022989"/>
    </source>
</evidence>
<feature type="transmembrane region" description="Helical" evidence="7">
    <location>
        <begin position="169"/>
        <end position="186"/>
    </location>
</feature>
<accession>A0ABM6Q4T4</accession>
<keyword evidence="5 7" id="KW-1133">Transmembrane helix</keyword>
<dbReference type="RefSeq" id="WP_101283164.1">
    <property type="nucleotide sequence ID" value="NZ_CP024199.1"/>
</dbReference>
<dbReference type="SUPFAM" id="SSF50182">
    <property type="entry name" value="Sm-like ribonucleoproteins"/>
    <property type="match status" value="1"/>
</dbReference>
<dbReference type="InterPro" id="IPR006685">
    <property type="entry name" value="MscS_channel_2nd"/>
</dbReference>
<evidence type="ECO:0000313" key="10">
    <source>
        <dbReference type="EMBL" id="AUG51475.1"/>
    </source>
</evidence>
<dbReference type="InterPro" id="IPR010920">
    <property type="entry name" value="LSM_dom_sf"/>
</dbReference>
<feature type="transmembrane region" description="Helical" evidence="7">
    <location>
        <begin position="71"/>
        <end position="93"/>
    </location>
</feature>
<comment type="similarity">
    <text evidence="2">Belongs to the MscS (TC 1.A.23) family.</text>
</comment>
<evidence type="ECO:0000313" key="11">
    <source>
        <dbReference type="Proteomes" id="UP000233458"/>
    </source>
</evidence>
<feature type="transmembrane region" description="Helical" evidence="7">
    <location>
        <begin position="143"/>
        <end position="163"/>
    </location>
</feature>
<evidence type="ECO:0000256" key="1">
    <source>
        <dbReference type="ARBA" id="ARBA00004651"/>
    </source>
</evidence>
<feature type="domain" description="Mechanosensitive ion channel MscS" evidence="8">
    <location>
        <begin position="188"/>
        <end position="256"/>
    </location>
</feature>
<gene>
    <name evidence="10" type="ORF">CSC3H3_01190</name>
</gene>
<dbReference type="Pfam" id="PF21082">
    <property type="entry name" value="MS_channel_3rd"/>
    <property type="match status" value="1"/>
</dbReference>
<dbReference type="InterPro" id="IPR011066">
    <property type="entry name" value="MscS_channel_C_sf"/>
</dbReference>
<dbReference type="InterPro" id="IPR030192">
    <property type="entry name" value="YbdG"/>
</dbReference>